<comment type="caution">
    <text evidence="2">The sequence shown here is derived from an EMBL/GenBank/DDBJ whole genome shotgun (WGS) entry which is preliminary data.</text>
</comment>
<dbReference type="PROSITE" id="PS51707">
    <property type="entry name" value="CYTH"/>
    <property type="match status" value="1"/>
</dbReference>
<dbReference type="InterPro" id="IPR023577">
    <property type="entry name" value="CYTH_domain"/>
</dbReference>
<proteinExistence type="predicted"/>
<dbReference type="EMBL" id="JBHSAY010000010">
    <property type="protein sequence ID" value="MFC4133431.1"/>
    <property type="molecule type" value="Genomic_DNA"/>
</dbReference>
<dbReference type="PANTHER" id="PTHR40114:SF1">
    <property type="entry name" value="SLR0698 PROTEIN"/>
    <property type="match status" value="1"/>
</dbReference>
<evidence type="ECO:0000313" key="3">
    <source>
        <dbReference type="Proteomes" id="UP001595816"/>
    </source>
</evidence>
<accession>A0ABV8LSN5</accession>
<reference evidence="3" key="1">
    <citation type="journal article" date="2019" name="Int. J. Syst. Evol. Microbiol.">
        <title>The Global Catalogue of Microorganisms (GCM) 10K type strain sequencing project: providing services to taxonomists for standard genome sequencing and annotation.</title>
        <authorList>
            <consortium name="The Broad Institute Genomics Platform"/>
            <consortium name="The Broad Institute Genome Sequencing Center for Infectious Disease"/>
            <person name="Wu L."/>
            <person name="Ma J."/>
        </authorList>
    </citation>
    <scope>NUCLEOTIDE SEQUENCE [LARGE SCALE GENOMIC DNA]</scope>
    <source>
        <strain evidence="3">CGMCC 4.7289</strain>
    </source>
</reference>
<name>A0ABV8LSN5_9ACTN</name>
<protein>
    <submittedName>
        <fullName evidence="2">CYTH domain-containing protein</fullName>
    </submittedName>
</protein>
<feature type="domain" description="CYTH" evidence="1">
    <location>
        <begin position="2"/>
        <end position="150"/>
    </location>
</feature>
<dbReference type="Pfam" id="PF01928">
    <property type="entry name" value="CYTH"/>
    <property type="match status" value="1"/>
</dbReference>
<dbReference type="SMART" id="SM01118">
    <property type="entry name" value="CYTH"/>
    <property type="match status" value="1"/>
</dbReference>
<sequence length="157" mass="17478">MGTEIERKFLLASDAWRSSVERSISMVQVYLAYTPHSQVRLRRTGDKAYLTVKGAKTGISRAEIETEVPPSFADEILEAGLYALNPVVKTRHLVPVAGHVFEIDEYAEANAGLVVAELELPAEDTPHPRPDWLGDQISDDPRYANLALAESPFTTWR</sequence>
<evidence type="ECO:0000259" key="1">
    <source>
        <dbReference type="PROSITE" id="PS51707"/>
    </source>
</evidence>
<dbReference type="SUPFAM" id="SSF55154">
    <property type="entry name" value="CYTH-like phosphatases"/>
    <property type="match status" value="1"/>
</dbReference>
<dbReference type="PIRSF" id="PIRSF016487">
    <property type="entry name" value="CYTH_UCP016487"/>
    <property type="match status" value="1"/>
</dbReference>
<dbReference type="PANTHER" id="PTHR40114">
    <property type="entry name" value="SLR0698 PROTEIN"/>
    <property type="match status" value="1"/>
</dbReference>
<dbReference type="CDD" id="cd07891">
    <property type="entry name" value="CYTH-like_CthTTM-like_1"/>
    <property type="match status" value="1"/>
</dbReference>
<gene>
    <name evidence="2" type="ORF">ACFOZ4_22700</name>
</gene>
<organism evidence="2 3">
    <name type="scientific">Hamadaea flava</name>
    <dbReference type="NCBI Taxonomy" id="1742688"/>
    <lineage>
        <taxon>Bacteria</taxon>
        <taxon>Bacillati</taxon>
        <taxon>Actinomycetota</taxon>
        <taxon>Actinomycetes</taxon>
        <taxon>Micromonosporales</taxon>
        <taxon>Micromonosporaceae</taxon>
        <taxon>Hamadaea</taxon>
    </lineage>
</organism>
<keyword evidence="3" id="KW-1185">Reference proteome</keyword>
<dbReference type="Proteomes" id="UP001595816">
    <property type="component" value="Unassembled WGS sequence"/>
</dbReference>
<dbReference type="InterPro" id="IPR012042">
    <property type="entry name" value="NeuTTM/CthTTM-like"/>
</dbReference>
<dbReference type="InterPro" id="IPR033469">
    <property type="entry name" value="CYTH-like_dom_sf"/>
</dbReference>
<dbReference type="RefSeq" id="WP_253760776.1">
    <property type="nucleotide sequence ID" value="NZ_JAMZDZ010000001.1"/>
</dbReference>
<evidence type="ECO:0000313" key="2">
    <source>
        <dbReference type="EMBL" id="MFC4133431.1"/>
    </source>
</evidence>
<dbReference type="Gene3D" id="2.40.320.10">
    <property type="entry name" value="Hypothetical Protein Pfu-838710-001"/>
    <property type="match status" value="1"/>
</dbReference>